<dbReference type="AlphaFoldDB" id="A0AAU7X6H6"/>
<dbReference type="InterPro" id="IPR026026">
    <property type="entry name" value="HIT_Hint"/>
</dbReference>
<dbReference type="Gene3D" id="3.30.428.10">
    <property type="entry name" value="HIT-like"/>
    <property type="match status" value="1"/>
</dbReference>
<comment type="caution">
    <text evidence="1">Lacks conserved residue(s) required for the propagation of feature annotation.</text>
</comment>
<dbReference type="InterPro" id="IPR036265">
    <property type="entry name" value="HIT-like_sf"/>
</dbReference>
<dbReference type="EC" id="2.1.1.-" evidence="3"/>
<dbReference type="RefSeq" id="WP_407048633.1">
    <property type="nucleotide sequence ID" value="NZ_CP158568.1"/>
</dbReference>
<dbReference type="EMBL" id="CP158568">
    <property type="protein sequence ID" value="XBY43533.1"/>
    <property type="molecule type" value="Genomic_DNA"/>
</dbReference>
<accession>A0AAU7X6H6</accession>
<keyword evidence="3" id="KW-0808">Transferase</keyword>
<dbReference type="Pfam" id="PF01230">
    <property type="entry name" value="HIT"/>
    <property type="match status" value="1"/>
</dbReference>
<dbReference type="GO" id="GO:0008168">
    <property type="term" value="F:methyltransferase activity"/>
    <property type="evidence" value="ECO:0007669"/>
    <property type="project" value="UniProtKB-KW"/>
</dbReference>
<evidence type="ECO:0000256" key="1">
    <source>
        <dbReference type="PROSITE-ProRule" id="PRU00464"/>
    </source>
</evidence>
<keyword evidence="3" id="KW-0489">Methyltransferase</keyword>
<reference evidence="3" key="1">
    <citation type="submission" date="2024-06" db="EMBL/GenBank/DDBJ databases">
        <title>Methylostella associata gen. nov., sp. nov., a novel Ancalomicrobiaceae-affiliated facultatively methylotrophic bacteria that feed on methanotrophs of the genus Methylococcus.</title>
        <authorList>
            <person name="Saltykova V."/>
            <person name="Danilova O.V."/>
            <person name="Oshkin I.Y."/>
            <person name="Belova S.E."/>
            <person name="Pimenov N.V."/>
            <person name="Dedysh S.N."/>
        </authorList>
    </citation>
    <scope>NUCLEOTIDE SEQUENCE</scope>
    <source>
        <strain evidence="3">S20</strain>
    </source>
</reference>
<gene>
    <name evidence="3" type="ORF">ABS361_15775</name>
</gene>
<dbReference type="GO" id="GO:0032259">
    <property type="term" value="P:methylation"/>
    <property type="evidence" value="ECO:0007669"/>
    <property type="project" value="UniProtKB-KW"/>
</dbReference>
<evidence type="ECO:0000259" key="2">
    <source>
        <dbReference type="PROSITE" id="PS51084"/>
    </source>
</evidence>
<proteinExistence type="predicted"/>
<dbReference type="PIRSF" id="PIRSF000714">
    <property type="entry name" value="HIT"/>
    <property type="match status" value="1"/>
</dbReference>
<dbReference type="PROSITE" id="PS51084">
    <property type="entry name" value="HIT_2"/>
    <property type="match status" value="1"/>
</dbReference>
<organism evidence="3">
    <name type="scientific">Methyloraptor flagellatus</name>
    <dbReference type="NCBI Taxonomy" id="3162530"/>
    <lineage>
        <taxon>Bacteria</taxon>
        <taxon>Pseudomonadati</taxon>
        <taxon>Pseudomonadota</taxon>
        <taxon>Alphaproteobacteria</taxon>
        <taxon>Hyphomicrobiales</taxon>
        <taxon>Ancalomicrobiaceae</taxon>
        <taxon>Methyloraptor</taxon>
    </lineage>
</organism>
<dbReference type="InterPro" id="IPR011146">
    <property type="entry name" value="HIT-like"/>
</dbReference>
<name>A0AAU7X6H6_9HYPH</name>
<protein>
    <submittedName>
        <fullName evidence="3">HIT family protein</fullName>
        <ecNumber evidence="3">2.1.1.-</ecNumber>
    </submittedName>
</protein>
<sequence length="138" mass="15178">MTAAPTFALDPRLAADTRVVTDLPLCRVLLMRDRTYPWTIVVPRQSGLAEILDLSAHDRAWLFDEVSQVAEALRAETAPTKLNIAALGNQVRQLHVHVIARFDSDPAWPGPVWGKAPPVDYADDAAEAFIAKLKARLA</sequence>
<feature type="domain" description="HIT" evidence="2">
    <location>
        <begin position="39"/>
        <end position="108"/>
    </location>
</feature>
<dbReference type="KEGG" id="mflg:ABS361_15775"/>
<evidence type="ECO:0000313" key="3">
    <source>
        <dbReference type="EMBL" id="XBY43533.1"/>
    </source>
</evidence>
<dbReference type="SUPFAM" id="SSF54197">
    <property type="entry name" value="HIT-like"/>
    <property type="match status" value="1"/>
</dbReference>